<evidence type="ECO:0000313" key="3">
    <source>
        <dbReference type="Proteomes" id="UP000738349"/>
    </source>
</evidence>
<dbReference type="InterPro" id="IPR043472">
    <property type="entry name" value="Macro_dom-like"/>
</dbReference>
<dbReference type="NCBIfam" id="NF001664">
    <property type="entry name" value="PRK00431.1-6"/>
    <property type="match status" value="1"/>
</dbReference>
<evidence type="ECO:0000259" key="1">
    <source>
        <dbReference type="PROSITE" id="PS51154"/>
    </source>
</evidence>
<dbReference type="SUPFAM" id="SSF52949">
    <property type="entry name" value="Macro domain-like"/>
    <property type="match status" value="1"/>
</dbReference>
<dbReference type="AlphaFoldDB" id="A0A9P9CXR3"/>
<keyword evidence="3" id="KW-1185">Reference proteome</keyword>
<sequence length="207" mass="22262">MTTEPSSLEELYEQSALMASSSSPAFPASADVNKRIGVMRGNITDVGLDAIVNAANQSLLVGGGVDYAIHRAAGPQLLEECAGIGGCPTGEARITRGYNLRAKHVIHTVGPVYYLVDDPAALLGNCYRNTLELAVQKNVKSLAFSCISTGVYGFPSRKAAKVACETVRKFMDGHDGKKLSRVVFVTFEQRDLDAYYAVIPEYFPPPN</sequence>
<dbReference type="EMBL" id="JAGMUV010000055">
    <property type="protein sequence ID" value="KAH7109015.1"/>
    <property type="molecule type" value="Genomic_DNA"/>
</dbReference>
<dbReference type="PANTHER" id="PTHR11106:SF27">
    <property type="entry name" value="MACRO DOMAIN-CONTAINING PROTEIN"/>
    <property type="match status" value="1"/>
</dbReference>
<gene>
    <name evidence="2" type="ORF">EDB81DRAFT_863357</name>
</gene>
<dbReference type="PROSITE" id="PS51154">
    <property type="entry name" value="MACRO"/>
    <property type="match status" value="1"/>
</dbReference>
<proteinExistence type="predicted"/>
<dbReference type="PANTHER" id="PTHR11106">
    <property type="entry name" value="GANGLIOSIDE INDUCED DIFFERENTIATION ASSOCIATED PROTEIN 2-RELATED"/>
    <property type="match status" value="1"/>
</dbReference>
<dbReference type="CDD" id="cd02908">
    <property type="entry name" value="Macro_OAADPr_deacetylase"/>
    <property type="match status" value="1"/>
</dbReference>
<protein>
    <recommendedName>
        <fullName evidence="1">Macro domain-containing protein</fullName>
    </recommendedName>
</protein>
<feature type="domain" description="Macro" evidence="1">
    <location>
        <begin position="23"/>
        <end position="203"/>
    </location>
</feature>
<name>A0A9P9CXR3_9HYPO</name>
<reference evidence="2" key="1">
    <citation type="journal article" date="2021" name="Nat. Commun.">
        <title>Genetic determinants of endophytism in the Arabidopsis root mycobiome.</title>
        <authorList>
            <person name="Mesny F."/>
            <person name="Miyauchi S."/>
            <person name="Thiergart T."/>
            <person name="Pickel B."/>
            <person name="Atanasova L."/>
            <person name="Karlsson M."/>
            <person name="Huettel B."/>
            <person name="Barry K.W."/>
            <person name="Haridas S."/>
            <person name="Chen C."/>
            <person name="Bauer D."/>
            <person name="Andreopoulos W."/>
            <person name="Pangilinan J."/>
            <person name="LaButti K."/>
            <person name="Riley R."/>
            <person name="Lipzen A."/>
            <person name="Clum A."/>
            <person name="Drula E."/>
            <person name="Henrissat B."/>
            <person name="Kohler A."/>
            <person name="Grigoriev I.V."/>
            <person name="Martin F.M."/>
            <person name="Hacquard S."/>
        </authorList>
    </citation>
    <scope>NUCLEOTIDE SEQUENCE</scope>
    <source>
        <strain evidence="2">MPI-CAGE-AT-0147</strain>
    </source>
</reference>
<dbReference type="Gene3D" id="3.40.220.10">
    <property type="entry name" value="Leucine Aminopeptidase, subunit E, domain 1"/>
    <property type="match status" value="1"/>
</dbReference>
<organism evidence="2 3">
    <name type="scientific">Dactylonectria macrodidyma</name>
    <dbReference type="NCBI Taxonomy" id="307937"/>
    <lineage>
        <taxon>Eukaryota</taxon>
        <taxon>Fungi</taxon>
        <taxon>Dikarya</taxon>
        <taxon>Ascomycota</taxon>
        <taxon>Pezizomycotina</taxon>
        <taxon>Sordariomycetes</taxon>
        <taxon>Hypocreomycetidae</taxon>
        <taxon>Hypocreales</taxon>
        <taxon>Nectriaceae</taxon>
        <taxon>Dactylonectria</taxon>
    </lineage>
</organism>
<evidence type="ECO:0000313" key="2">
    <source>
        <dbReference type="EMBL" id="KAH7109015.1"/>
    </source>
</evidence>
<dbReference type="OrthoDB" id="6077599at2759"/>
<comment type="caution">
    <text evidence="2">The sequence shown here is derived from an EMBL/GenBank/DDBJ whole genome shotgun (WGS) entry which is preliminary data.</text>
</comment>
<dbReference type="InterPro" id="IPR002589">
    <property type="entry name" value="Macro_dom"/>
</dbReference>
<dbReference type="Proteomes" id="UP000738349">
    <property type="component" value="Unassembled WGS sequence"/>
</dbReference>
<dbReference type="SMART" id="SM00506">
    <property type="entry name" value="A1pp"/>
    <property type="match status" value="1"/>
</dbReference>
<dbReference type="Pfam" id="PF01661">
    <property type="entry name" value="Macro"/>
    <property type="match status" value="1"/>
</dbReference>
<accession>A0A9P9CXR3</accession>